<proteinExistence type="predicted"/>
<accession>A0A938WNF2</accession>
<reference evidence="1 2" key="1">
    <citation type="journal article" date="2021" name="Sci. Rep.">
        <title>The distribution of antibiotic resistance genes in chicken gut microbiota commensals.</title>
        <authorList>
            <person name="Juricova H."/>
            <person name="Matiasovicova J."/>
            <person name="Kubasova T."/>
            <person name="Cejkova D."/>
            <person name="Rychlik I."/>
        </authorList>
    </citation>
    <scope>NUCLEOTIDE SEQUENCE [LARGE SCALE GENOMIC DNA]</scope>
    <source>
        <strain evidence="1 2">An819</strain>
    </source>
</reference>
<name>A0A938WNF2_9BACT</name>
<sequence length="291" mass="31724">MAIKGVEFACDGAGGAVTMTISGLTAELAKSFTVDIDAVPGERTVGFTGKSDAPGYEMTVRGTYTPAEKYVTDGYVVLDIAYAPKGIETGRTFVFKTGDGFLNVTKDILGTTKYDGIVYPNEMTIRNALVSIGKYLGTKHDEIGMRFNEDLTLDIWIKPAGGDEPAHWMTTRYWFTENDGELILELTGEQCDAFCEAWTGIPQGPYTPIFIFGLDDRVPLAMFYEMDGGRLSIGIANTQNAAALSMFADGFGRTWPESQAKTELMVARDAMWNAIRDGQQVEIAMTSEPGD</sequence>
<protein>
    <submittedName>
        <fullName evidence="1">Uncharacterized protein</fullName>
    </submittedName>
</protein>
<gene>
    <name evidence="1" type="ORF">H6B30_10440</name>
</gene>
<dbReference type="RefSeq" id="WP_205110347.1">
    <property type="nucleotide sequence ID" value="NZ_JACJJL010000017.1"/>
</dbReference>
<keyword evidence="2" id="KW-1185">Reference proteome</keyword>
<evidence type="ECO:0000313" key="2">
    <source>
        <dbReference type="Proteomes" id="UP000764045"/>
    </source>
</evidence>
<evidence type="ECO:0000313" key="1">
    <source>
        <dbReference type="EMBL" id="MBM6662162.1"/>
    </source>
</evidence>
<dbReference type="EMBL" id="JACJJL010000017">
    <property type="protein sequence ID" value="MBM6662162.1"/>
    <property type="molecule type" value="Genomic_DNA"/>
</dbReference>
<comment type="caution">
    <text evidence="1">The sequence shown here is derived from an EMBL/GenBank/DDBJ whole genome shotgun (WGS) entry which is preliminary data.</text>
</comment>
<dbReference type="AlphaFoldDB" id="A0A938WNF2"/>
<dbReference type="Proteomes" id="UP000764045">
    <property type="component" value="Unassembled WGS sequence"/>
</dbReference>
<organism evidence="1 2">
    <name type="scientific">Marseilla massiliensis</name>
    <dbReference type="NCBI Taxonomy" id="1841864"/>
    <lineage>
        <taxon>Bacteria</taxon>
        <taxon>Pseudomonadati</taxon>
        <taxon>Bacteroidota</taxon>
        <taxon>Bacteroidia</taxon>
        <taxon>Bacteroidales</taxon>
        <taxon>Prevotellaceae</taxon>
        <taxon>Marseilla</taxon>
    </lineage>
</organism>